<evidence type="ECO:0000313" key="3">
    <source>
        <dbReference type="Proteomes" id="UP001521150"/>
    </source>
</evidence>
<dbReference type="EMBL" id="JAJVCN010000002">
    <property type="protein sequence ID" value="MCE7007089.1"/>
    <property type="molecule type" value="Genomic_DNA"/>
</dbReference>
<accession>A0ABS8ZI81</accession>
<evidence type="ECO:0000256" key="1">
    <source>
        <dbReference type="SAM" id="Phobius"/>
    </source>
</evidence>
<organism evidence="2 3">
    <name type="scientific">Kibdelosporangium philippinense</name>
    <dbReference type="NCBI Taxonomy" id="211113"/>
    <lineage>
        <taxon>Bacteria</taxon>
        <taxon>Bacillati</taxon>
        <taxon>Actinomycetota</taxon>
        <taxon>Actinomycetes</taxon>
        <taxon>Pseudonocardiales</taxon>
        <taxon>Pseudonocardiaceae</taxon>
        <taxon>Kibdelosporangium</taxon>
    </lineage>
</organism>
<gene>
    <name evidence="2" type="ORF">LWC34_30305</name>
</gene>
<name>A0ABS8ZI81_9PSEU</name>
<feature type="transmembrane region" description="Helical" evidence="1">
    <location>
        <begin position="20"/>
        <end position="42"/>
    </location>
</feature>
<keyword evidence="1" id="KW-1133">Transmembrane helix</keyword>
<keyword evidence="1" id="KW-0472">Membrane</keyword>
<evidence type="ECO:0000313" key="2">
    <source>
        <dbReference type="EMBL" id="MCE7007089.1"/>
    </source>
</evidence>
<dbReference type="RefSeq" id="WP_233728482.1">
    <property type="nucleotide sequence ID" value="NZ_JAJVCN010000002.1"/>
</dbReference>
<comment type="caution">
    <text evidence="2">The sequence shown here is derived from an EMBL/GenBank/DDBJ whole genome shotgun (WGS) entry which is preliminary data.</text>
</comment>
<protein>
    <recommendedName>
        <fullName evidence="4">Flp pilus-assembly TadG-like N-terminal domain-containing protein</fullName>
    </recommendedName>
</protein>
<keyword evidence="1" id="KW-0812">Transmembrane</keyword>
<keyword evidence="3" id="KW-1185">Reference proteome</keyword>
<dbReference type="Proteomes" id="UP001521150">
    <property type="component" value="Unassembled WGS sequence"/>
</dbReference>
<sequence>MITPSVALLHTWRQLRKTEGGQVTAFVVGITTAAALFAGLVLDGGLALAAKVQALGQAQEAARAGAQQIDLAAYRTDGSLRLSPDQASSAARNFLSAAGRSGTVTVAGNVVHVTVTISQPTQLLGLIGIDSITVTASGQAQPQRGISSVQTEDL</sequence>
<reference evidence="2 3" key="1">
    <citation type="submission" date="2021-12" db="EMBL/GenBank/DDBJ databases">
        <title>Genome sequence of Kibdelosporangium philippinense ATCC 49844.</title>
        <authorList>
            <person name="Fedorov E.A."/>
            <person name="Omeragic M."/>
            <person name="Shalygina K.F."/>
            <person name="Maclea K.S."/>
        </authorList>
    </citation>
    <scope>NUCLEOTIDE SEQUENCE [LARGE SCALE GENOMIC DNA]</scope>
    <source>
        <strain evidence="2 3">ATCC 49844</strain>
    </source>
</reference>
<proteinExistence type="predicted"/>
<evidence type="ECO:0008006" key="4">
    <source>
        <dbReference type="Google" id="ProtNLM"/>
    </source>
</evidence>